<evidence type="ECO:0000256" key="5">
    <source>
        <dbReference type="ARBA" id="ARBA00023145"/>
    </source>
</evidence>
<name>A0A9D1NK04_9BACT</name>
<keyword evidence="1 9" id="KW-0963">Cytoplasm</keyword>
<reference evidence="13" key="1">
    <citation type="submission" date="2020-10" db="EMBL/GenBank/DDBJ databases">
        <authorList>
            <person name="Gilroy R."/>
        </authorList>
    </citation>
    <scope>NUCLEOTIDE SEQUENCE</scope>
    <source>
        <strain evidence="13">10669</strain>
    </source>
</reference>
<comment type="caution">
    <text evidence="9">Lacks conserved residue(s) required for the propagation of feature annotation.</text>
</comment>
<evidence type="ECO:0000256" key="12">
    <source>
        <dbReference type="PIRSR" id="PIRSR006246-5"/>
    </source>
</evidence>
<keyword evidence="8 9" id="KW-0670">Pyruvate</keyword>
<comment type="pathway">
    <text evidence="9">Cofactor biosynthesis; (R)-pantothenate biosynthesis; beta-alanine from L-aspartate: step 1/1.</text>
</comment>
<comment type="subunit">
    <text evidence="9">Heterooctamer of four alpha and four beta subunits.</text>
</comment>
<dbReference type="CDD" id="cd06919">
    <property type="entry name" value="Asp_decarbox"/>
    <property type="match status" value="1"/>
</dbReference>
<dbReference type="HAMAP" id="MF_00446">
    <property type="entry name" value="PanD"/>
    <property type="match status" value="1"/>
</dbReference>
<keyword evidence="2 9" id="KW-0566">Pantothenate biosynthesis</keyword>
<sequence>MQLEILRTKILRAEVTDAQLHYEGSLAIDSEIMRMIGMLPNEKILVGNISNGHRFETYAIPAPAGSREFCLNGAVAHLGKVGDLIVIMSFAHMDEAEAQKWTPRVVVFADGNSRIVKLQSDVAPAEIVEKFKR</sequence>
<dbReference type="Gene3D" id="2.40.40.20">
    <property type="match status" value="1"/>
</dbReference>
<comment type="PTM">
    <text evidence="9 11">Is synthesized initially as an inactive proenzyme, which is activated by self-cleavage at a specific serine bond to produce a beta-subunit with a hydroxyl group at its C-terminus and an alpha-subunit with a pyruvoyl group at its N-terminus.</text>
</comment>
<evidence type="ECO:0000256" key="6">
    <source>
        <dbReference type="ARBA" id="ARBA00023239"/>
    </source>
</evidence>
<evidence type="ECO:0000256" key="4">
    <source>
        <dbReference type="ARBA" id="ARBA00022813"/>
    </source>
</evidence>
<dbReference type="InterPro" id="IPR003190">
    <property type="entry name" value="Asp_decarbox"/>
</dbReference>
<evidence type="ECO:0000256" key="8">
    <source>
        <dbReference type="ARBA" id="ARBA00023317"/>
    </source>
</evidence>
<gene>
    <name evidence="9" type="primary">panD</name>
    <name evidence="13" type="ORF">IAC75_03990</name>
</gene>
<comment type="catalytic activity">
    <reaction evidence="9">
        <text>L-aspartate + H(+) = beta-alanine + CO2</text>
        <dbReference type="Rhea" id="RHEA:19497"/>
        <dbReference type="ChEBI" id="CHEBI:15378"/>
        <dbReference type="ChEBI" id="CHEBI:16526"/>
        <dbReference type="ChEBI" id="CHEBI:29991"/>
        <dbReference type="ChEBI" id="CHEBI:57966"/>
        <dbReference type="EC" id="4.1.1.11"/>
    </reaction>
</comment>
<accession>A0A9D1NK04</accession>
<comment type="function">
    <text evidence="9">Catalyzes the pyruvoyl-dependent decarboxylation of aspartate to produce beta-alanine.</text>
</comment>
<keyword evidence="6 9" id="KW-0456">Lyase</keyword>
<dbReference type="EMBL" id="DVOG01000102">
    <property type="protein sequence ID" value="HIV04295.1"/>
    <property type="molecule type" value="Genomic_DNA"/>
</dbReference>
<feature type="chain" id="PRO_5039773849" description="Aspartate 1-decarboxylase alpha chain" evidence="9 12">
    <location>
        <begin position="25"/>
        <end position="133"/>
    </location>
</feature>
<dbReference type="GO" id="GO:0004068">
    <property type="term" value="F:aspartate 1-decarboxylase activity"/>
    <property type="evidence" value="ECO:0007669"/>
    <property type="project" value="UniProtKB-UniRule"/>
</dbReference>
<keyword evidence="5 9" id="KW-0865">Zymogen</keyword>
<comment type="subcellular location">
    <subcellularLocation>
        <location evidence="9">Cytoplasm</location>
    </subcellularLocation>
</comment>
<keyword evidence="3 9" id="KW-0210">Decarboxylase</keyword>
<keyword evidence="7 9" id="KW-0704">Schiff base</keyword>
<dbReference type="NCBIfam" id="TIGR00223">
    <property type="entry name" value="panD"/>
    <property type="match status" value="1"/>
</dbReference>
<evidence type="ECO:0000256" key="2">
    <source>
        <dbReference type="ARBA" id="ARBA00022655"/>
    </source>
</evidence>
<dbReference type="PANTHER" id="PTHR21012:SF0">
    <property type="entry name" value="ASPARTATE 1-DECARBOXYLASE"/>
    <property type="match status" value="1"/>
</dbReference>
<dbReference type="AlphaFoldDB" id="A0A9D1NK04"/>
<feature type="binding site" evidence="9">
    <location>
        <position position="57"/>
    </location>
    <ligand>
        <name>substrate</name>
    </ligand>
</feature>
<comment type="cofactor">
    <cofactor evidence="9 10">
        <name>pyruvate</name>
        <dbReference type="ChEBI" id="CHEBI:15361"/>
    </cofactor>
    <text evidence="9 10">Binds 1 pyruvoyl group covalently per subunit.</text>
</comment>
<dbReference type="InterPro" id="IPR009010">
    <property type="entry name" value="Asp_de-COase-like_dom_sf"/>
</dbReference>
<evidence type="ECO:0000313" key="13">
    <source>
        <dbReference type="EMBL" id="HIV04295.1"/>
    </source>
</evidence>
<dbReference type="GO" id="GO:0005829">
    <property type="term" value="C:cytosol"/>
    <property type="evidence" value="ECO:0007669"/>
    <property type="project" value="TreeGrafter"/>
</dbReference>
<dbReference type="PIRSF" id="PIRSF006246">
    <property type="entry name" value="Asp_decarbox"/>
    <property type="match status" value="1"/>
</dbReference>
<comment type="caution">
    <text evidence="13">The sequence shown here is derived from an EMBL/GenBank/DDBJ whole genome shotgun (WGS) entry which is preliminary data.</text>
</comment>
<reference evidence="13" key="2">
    <citation type="journal article" date="2021" name="PeerJ">
        <title>Extensive microbial diversity within the chicken gut microbiome revealed by metagenomics and culture.</title>
        <authorList>
            <person name="Gilroy R."/>
            <person name="Ravi A."/>
            <person name="Getino M."/>
            <person name="Pursley I."/>
            <person name="Horton D.L."/>
            <person name="Alikhan N.F."/>
            <person name="Baker D."/>
            <person name="Gharbi K."/>
            <person name="Hall N."/>
            <person name="Watson M."/>
            <person name="Adriaenssens E.M."/>
            <person name="Foster-Nyarko E."/>
            <person name="Jarju S."/>
            <person name="Secka A."/>
            <person name="Antonio M."/>
            <person name="Oren A."/>
            <person name="Chaudhuri R.R."/>
            <person name="La Ragione R."/>
            <person name="Hildebrand F."/>
            <person name="Pallen M.J."/>
        </authorList>
    </citation>
    <scope>NUCLEOTIDE SEQUENCE</scope>
    <source>
        <strain evidence="13">10669</strain>
    </source>
</reference>
<evidence type="ECO:0000256" key="7">
    <source>
        <dbReference type="ARBA" id="ARBA00023270"/>
    </source>
</evidence>
<evidence type="ECO:0000313" key="14">
    <source>
        <dbReference type="Proteomes" id="UP000886812"/>
    </source>
</evidence>
<protein>
    <recommendedName>
        <fullName evidence="9">Aspartate 1-decarboxylase</fullName>
        <ecNumber evidence="9">4.1.1.11</ecNumber>
    </recommendedName>
    <alternativeName>
        <fullName evidence="9">Aspartate alpha-decarboxylase</fullName>
    </alternativeName>
    <component>
        <recommendedName>
            <fullName evidence="9">Aspartate 1-decarboxylase beta chain</fullName>
        </recommendedName>
    </component>
    <component>
        <recommendedName>
            <fullName evidence="9">Aspartate 1-decarboxylase alpha chain</fullName>
        </recommendedName>
    </component>
</protein>
<evidence type="ECO:0000256" key="3">
    <source>
        <dbReference type="ARBA" id="ARBA00022793"/>
    </source>
</evidence>
<evidence type="ECO:0000256" key="1">
    <source>
        <dbReference type="ARBA" id="ARBA00022490"/>
    </source>
</evidence>
<dbReference type="PANTHER" id="PTHR21012">
    <property type="entry name" value="ASPARTATE 1-DECARBOXYLASE"/>
    <property type="match status" value="1"/>
</dbReference>
<keyword evidence="4 9" id="KW-0068">Autocatalytic cleavage</keyword>
<feature type="chain" id="PRO_5039773848" description="Aspartate 1-decarboxylase beta chain" evidence="9 12">
    <location>
        <begin position="1"/>
        <end position="24"/>
    </location>
</feature>
<evidence type="ECO:0000256" key="11">
    <source>
        <dbReference type="PIRSR" id="PIRSR006246-3"/>
    </source>
</evidence>
<dbReference type="GO" id="GO:0006523">
    <property type="term" value="P:alanine biosynthetic process"/>
    <property type="evidence" value="ECO:0007669"/>
    <property type="project" value="InterPro"/>
</dbReference>
<dbReference type="EC" id="4.1.1.11" evidence="9"/>
<feature type="active site" description="Proton donor" evidence="9 10">
    <location>
        <position position="58"/>
    </location>
</feature>
<dbReference type="Pfam" id="PF02261">
    <property type="entry name" value="Asp_decarbox"/>
    <property type="match status" value="1"/>
</dbReference>
<feature type="modified residue" description="Pyruvic acid (Ser)" evidence="9 11">
    <location>
        <position position="25"/>
    </location>
</feature>
<dbReference type="SUPFAM" id="SSF50692">
    <property type="entry name" value="ADC-like"/>
    <property type="match status" value="1"/>
</dbReference>
<dbReference type="GO" id="GO:0015940">
    <property type="term" value="P:pantothenate biosynthetic process"/>
    <property type="evidence" value="ECO:0007669"/>
    <property type="project" value="UniProtKB-UniRule"/>
</dbReference>
<feature type="active site" description="Schiff-base intermediate with substrate; via pyruvic acid" evidence="9 10">
    <location>
        <position position="25"/>
    </location>
</feature>
<organism evidence="13 14">
    <name type="scientific">Candidatus Spyradosoma merdigallinarum</name>
    <dbReference type="NCBI Taxonomy" id="2840950"/>
    <lineage>
        <taxon>Bacteria</taxon>
        <taxon>Pseudomonadati</taxon>
        <taxon>Verrucomicrobiota</taxon>
        <taxon>Opitutia</taxon>
        <taxon>Opitutia incertae sedis</taxon>
        <taxon>Candidatus Spyradosoma</taxon>
    </lineage>
</organism>
<evidence type="ECO:0000256" key="9">
    <source>
        <dbReference type="HAMAP-Rule" id="MF_00446"/>
    </source>
</evidence>
<comment type="similarity">
    <text evidence="9">Belongs to the PanD family.</text>
</comment>
<dbReference type="Proteomes" id="UP000886812">
    <property type="component" value="Unassembled WGS sequence"/>
</dbReference>
<proteinExistence type="inferred from homology"/>
<evidence type="ECO:0000256" key="10">
    <source>
        <dbReference type="PIRSR" id="PIRSR006246-1"/>
    </source>
</evidence>